<dbReference type="Proteomes" id="UP001595892">
    <property type="component" value="Unassembled WGS sequence"/>
</dbReference>
<comment type="caution">
    <text evidence="4">The sequence shown here is derived from an EMBL/GenBank/DDBJ whole genome shotgun (WGS) entry which is preliminary data.</text>
</comment>
<evidence type="ECO:0000313" key="4">
    <source>
        <dbReference type="EMBL" id="MFC4728389.1"/>
    </source>
</evidence>
<evidence type="ECO:0000313" key="5">
    <source>
        <dbReference type="Proteomes" id="UP001595892"/>
    </source>
</evidence>
<dbReference type="Pfam" id="PF16537">
    <property type="entry name" value="T2SSB"/>
    <property type="match status" value="1"/>
</dbReference>
<dbReference type="InterPro" id="IPR032389">
    <property type="entry name" value="GspB_C"/>
</dbReference>
<proteinExistence type="predicted"/>
<protein>
    <submittedName>
        <fullName evidence="4">General secretion pathway protein GspB</fullName>
    </submittedName>
</protein>
<evidence type="ECO:0000256" key="2">
    <source>
        <dbReference type="SAM" id="Phobius"/>
    </source>
</evidence>
<gene>
    <name evidence="4" type="ORF">ACFO3Q_09415</name>
</gene>
<feature type="domain" description="Type II secretion system protein GspB C-terminal" evidence="3">
    <location>
        <begin position="167"/>
        <end position="220"/>
    </location>
</feature>
<keyword evidence="2" id="KW-0472">Membrane</keyword>
<keyword evidence="5" id="KW-1185">Reference proteome</keyword>
<feature type="compositionally biased region" description="Pro residues" evidence="1">
    <location>
        <begin position="74"/>
        <end position="97"/>
    </location>
</feature>
<feature type="transmembrane region" description="Helical" evidence="2">
    <location>
        <begin position="41"/>
        <end position="58"/>
    </location>
</feature>
<dbReference type="EMBL" id="JBHSGG010000025">
    <property type="protein sequence ID" value="MFC4728389.1"/>
    <property type="molecule type" value="Genomic_DNA"/>
</dbReference>
<evidence type="ECO:0000256" key="1">
    <source>
        <dbReference type="SAM" id="MobiDB-lite"/>
    </source>
</evidence>
<sequence length="227" mass="24078">MSLILEALRRSERDRQLGRAPGLHVPPAPGVPMRERKSHRLWIVLVLLLAAALGWLLYERHATRSATVAAATPQAPPTPPMPRPDPPAQPVPAPAAPVPAAYEATPAPAPEARPPAAALPAPATTAEATPRAPGRPADADPATASPAAEADTPVPVWSLPGDLLQRLPPLQVSMHVYNSDPSRRFIVVDGRRAAEGDRLSPAVRVLEIRRDGSLLDIEGRPALLPRP</sequence>
<feature type="region of interest" description="Disordered" evidence="1">
    <location>
        <begin position="69"/>
        <end position="154"/>
    </location>
</feature>
<keyword evidence="2" id="KW-1133">Transmembrane helix</keyword>
<accession>A0ABV9NMQ1</accession>
<dbReference type="RefSeq" id="WP_377004418.1">
    <property type="nucleotide sequence ID" value="NZ_JBHSGG010000025.1"/>
</dbReference>
<evidence type="ECO:0000259" key="3">
    <source>
        <dbReference type="Pfam" id="PF16537"/>
    </source>
</evidence>
<name>A0ABV9NMQ1_9GAMM</name>
<organism evidence="4 5">
    <name type="scientific">Coralloluteibacterium thermophilum</name>
    <dbReference type="NCBI Taxonomy" id="2707049"/>
    <lineage>
        <taxon>Bacteria</taxon>
        <taxon>Pseudomonadati</taxon>
        <taxon>Pseudomonadota</taxon>
        <taxon>Gammaproteobacteria</taxon>
        <taxon>Lysobacterales</taxon>
        <taxon>Lysobacteraceae</taxon>
        <taxon>Coralloluteibacterium</taxon>
    </lineage>
</organism>
<keyword evidence="2" id="KW-0812">Transmembrane</keyword>
<reference evidence="5" key="1">
    <citation type="journal article" date="2019" name="Int. J. Syst. Evol. Microbiol.">
        <title>The Global Catalogue of Microorganisms (GCM) 10K type strain sequencing project: providing services to taxonomists for standard genome sequencing and annotation.</title>
        <authorList>
            <consortium name="The Broad Institute Genomics Platform"/>
            <consortium name="The Broad Institute Genome Sequencing Center for Infectious Disease"/>
            <person name="Wu L."/>
            <person name="Ma J."/>
        </authorList>
    </citation>
    <scope>NUCLEOTIDE SEQUENCE [LARGE SCALE GENOMIC DNA]</scope>
    <source>
        <strain evidence="5">CGMCC 1.13574</strain>
    </source>
</reference>
<feature type="compositionally biased region" description="Low complexity" evidence="1">
    <location>
        <begin position="114"/>
        <end position="153"/>
    </location>
</feature>